<dbReference type="InterPro" id="IPR048979">
    <property type="entry name" value="AP5B1_middle"/>
</dbReference>
<feature type="domain" description="AP-5 complex subunit beta-1 N-terminal" evidence="6">
    <location>
        <begin position="148"/>
        <end position="216"/>
    </location>
</feature>
<evidence type="ECO:0000256" key="2">
    <source>
        <dbReference type="ARBA" id="ARBA00022448"/>
    </source>
</evidence>
<evidence type="ECO:0000256" key="1">
    <source>
        <dbReference type="ARBA" id="ARBA00018167"/>
    </source>
</evidence>
<dbReference type="GO" id="GO:0030119">
    <property type="term" value="C:AP-type membrane coat adaptor complex"/>
    <property type="evidence" value="ECO:0007669"/>
    <property type="project" value="TreeGrafter"/>
</dbReference>
<evidence type="ECO:0000256" key="3">
    <source>
        <dbReference type="ARBA" id="ARBA00022927"/>
    </source>
</evidence>
<evidence type="ECO:0000259" key="8">
    <source>
        <dbReference type="Pfam" id="PF21589"/>
    </source>
</evidence>
<dbReference type="OrthoDB" id="646197at2759"/>
<feature type="region of interest" description="Disordered" evidence="5">
    <location>
        <begin position="1"/>
        <end position="20"/>
    </location>
</feature>
<feature type="domain" description="AP5B1 C-terminal" evidence="9">
    <location>
        <begin position="892"/>
        <end position="984"/>
    </location>
</feature>
<name>A0A8B8Y258_BALMU</name>
<dbReference type="RefSeq" id="XP_036715964.1">
    <property type="nucleotide sequence ID" value="XM_036860069.1"/>
</dbReference>
<dbReference type="GeneID" id="118899080"/>
<organism evidence="10 11">
    <name type="scientific">Balaenoptera musculus</name>
    <name type="common">Blue whale</name>
    <dbReference type="NCBI Taxonomy" id="9771"/>
    <lineage>
        <taxon>Eukaryota</taxon>
        <taxon>Metazoa</taxon>
        <taxon>Chordata</taxon>
        <taxon>Craniata</taxon>
        <taxon>Vertebrata</taxon>
        <taxon>Euteleostomi</taxon>
        <taxon>Mammalia</taxon>
        <taxon>Eutheria</taxon>
        <taxon>Laurasiatheria</taxon>
        <taxon>Artiodactyla</taxon>
        <taxon>Whippomorpha</taxon>
        <taxon>Cetacea</taxon>
        <taxon>Mysticeti</taxon>
        <taxon>Balaenopteridae</taxon>
        <taxon>Balaenoptera</taxon>
    </lineage>
</organism>
<dbReference type="GO" id="GO:0015031">
    <property type="term" value="P:protein transport"/>
    <property type="evidence" value="ECO:0007669"/>
    <property type="project" value="UniProtKB-KW"/>
</dbReference>
<dbReference type="InterPro" id="IPR048981">
    <property type="entry name" value="AP5B1_C"/>
</dbReference>
<proteinExistence type="predicted"/>
<protein>
    <recommendedName>
        <fullName evidence="1">AP-5 complex subunit beta-1</fullName>
    </recommendedName>
    <alternativeName>
        <fullName evidence="4">Adaptor-related protein complex 5 beta subunit</fullName>
    </alternativeName>
</protein>
<gene>
    <name evidence="11" type="primary">AP5B1</name>
</gene>
<dbReference type="InterPro" id="IPR048980">
    <property type="entry name" value="AP5B1_barrel"/>
</dbReference>
<dbReference type="GO" id="GO:0016197">
    <property type="term" value="P:endosomal transport"/>
    <property type="evidence" value="ECO:0007669"/>
    <property type="project" value="InterPro"/>
</dbReference>
<evidence type="ECO:0000256" key="4">
    <source>
        <dbReference type="ARBA" id="ARBA00032431"/>
    </source>
</evidence>
<dbReference type="PANTHER" id="PTHR34033:SF1">
    <property type="entry name" value="AP-5 COMPLEX SUBUNIT BETA-1"/>
    <property type="match status" value="1"/>
</dbReference>
<evidence type="ECO:0000259" key="6">
    <source>
        <dbReference type="Pfam" id="PF21587"/>
    </source>
</evidence>
<evidence type="ECO:0000256" key="5">
    <source>
        <dbReference type="SAM" id="MobiDB-lite"/>
    </source>
</evidence>
<accession>A0A8B8Y258</accession>
<sequence>MSSRHAPPRQLPARHPRPCSPALFPPGTLAARPSVTPETSGFHLGTRVRGPRWPLRVAEGGWDLLGGPGVRVSPLGLAQGLARPLATVGPRASPARRSDPPSLFCRDLACLTMGPTSRETWAQRLGTFRASPSAFMAGPEGEDLGRHLLSDLRSEKLSEPTKVSLLALSLEYPAQLWPDAPAAEAAATSLLDTLVLLPPRPSALRRPLLLAATTALAAGGALGPTSGASRRLLPLLLGLASGRDLGRSFGPASEQRPLQATAWECLRELESCKPGLLGGCLGLLRGLLGQEGPVQPLSLLLARALRNALVIQARARVGLQGLLVAGDCPTEGGSWNWMLAEEGDAHLQPQAPSWPAAEGGECCLATLELSPEEARELRAAVAQLLDASYLLTPVAQAQLLWLLGWALRGLRGQPPVLFKPQLVRLLGTAQLTLLHAVLALKAAFGEALFTAQDEALLLRRLTLAAQHPALPLPAHLFYLHCLLNFPENWPLGPAGEEAAPLLLGSQLCRGLLPSLLHDPMDLLARLHLLCLLCVEDEEKEEKGQDQSPRRYLEELLAGLRQRAALGGGPRALATLCFQASYLVARCLAGQPAVLTPLTHGLAQLYRARPALAPHFVDLLDRVGPELGEPLKAVLRREVVSRPGRDEALRWHLQMLARVADGDAQSATLGFLQAAAARCTDWGLQQALLQVCRALLRAGVGGGLADLLQVLARQLEDPDGRDHARLYYILLAHLEEPKLGVALGPSLAAPALASSLVAENQGFAAALMVQEAPAPIRLSVGPHRAKGPAPVLQLQVEVLEQVYSLELRFRVERQLYAPLGAVHVPCLCPGRPIRPLLLPLQPRRPAPARLAVRALYTTPSGLTCHAHLPPLLVNFADLFLPFPQPPEGAKLGFFEELWDSCLPKGTESRLWCPLGSHGLEALVSRHLEPFVVVAQPPTSYLIAIRLPPDSRLLLRLEAAQADGVPVALRTDDWAVLPLVGDYLRGLSAAG</sequence>
<keyword evidence="2" id="KW-0813">Transport</keyword>
<dbReference type="Pfam" id="PF21589">
    <property type="entry name" value="AP5B1_barrel"/>
    <property type="match status" value="1"/>
</dbReference>
<evidence type="ECO:0000259" key="9">
    <source>
        <dbReference type="Pfam" id="PF21590"/>
    </source>
</evidence>
<dbReference type="InterPro" id="IPR048978">
    <property type="entry name" value="AP5B1_N"/>
</dbReference>
<keyword evidence="3" id="KW-0653">Protein transport</keyword>
<dbReference type="InterPro" id="IPR038741">
    <property type="entry name" value="AP5B1"/>
</dbReference>
<feature type="domain" description="AP-5 complex subunit beta-1 beta-barrel" evidence="8">
    <location>
        <begin position="800"/>
        <end position="870"/>
    </location>
</feature>
<evidence type="ECO:0000259" key="7">
    <source>
        <dbReference type="Pfam" id="PF21588"/>
    </source>
</evidence>
<dbReference type="Proteomes" id="UP000694857">
    <property type="component" value="Chromosome 8"/>
</dbReference>
<dbReference type="AlphaFoldDB" id="A0A8B8Y258"/>
<feature type="domain" description="AP5B1 middle" evidence="7">
    <location>
        <begin position="373"/>
        <end position="738"/>
    </location>
</feature>
<evidence type="ECO:0000313" key="10">
    <source>
        <dbReference type="Proteomes" id="UP000694857"/>
    </source>
</evidence>
<dbReference type="CTD" id="91056"/>
<keyword evidence="10" id="KW-1185">Reference proteome</keyword>
<dbReference type="Pfam" id="PF21588">
    <property type="entry name" value="AP5B1_middle"/>
    <property type="match status" value="1"/>
</dbReference>
<dbReference type="Pfam" id="PF21590">
    <property type="entry name" value="AP5B1_C"/>
    <property type="match status" value="1"/>
</dbReference>
<evidence type="ECO:0000313" key="11">
    <source>
        <dbReference type="RefSeq" id="XP_036715964.1"/>
    </source>
</evidence>
<reference evidence="11" key="1">
    <citation type="submission" date="2025-08" db="UniProtKB">
        <authorList>
            <consortium name="RefSeq"/>
        </authorList>
    </citation>
    <scope>IDENTIFICATION</scope>
    <source>
        <tissue evidence="11">Epidermis and Blubber</tissue>
    </source>
</reference>
<dbReference type="PANTHER" id="PTHR34033">
    <property type="entry name" value="AP-5 COMPLEX SUBUNIT BETA-1"/>
    <property type="match status" value="1"/>
</dbReference>
<dbReference type="GO" id="GO:0005765">
    <property type="term" value="C:lysosomal membrane"/>
    <property type="evidence" value="ECO:0007669"/>
    <property type="project" value="TreeGrafter"/>
</dbReference>
<dbReference type="Pfam" id="PF21587">
    <property type="entry name" value="AP5B1_N"/>
    <property type="match status" value="1"/>
</dbReference>